<proteinExistence type="predicted"/>
<protein>
    <submittedName>
        <fullName evidence="1">Protein with FOG domain and PKD repeat</fullName>
    </submittedName>
</protein>
<dbReference type="EMBL" id="BAFN01000001">
    <property type="protein sequence ID" value="GAN32565.1"/>
    <property type="molecule type" value="Genomic_DNA"/>
</dbReference>
<reference evidence="2" key="1">
    <citation type="journal article" date="2015" name="Genome Announc.">
        <title>Draft Genome Sequence of an Anaerobic Ammonium-Oxidizing Bacterium, "Candidatus Brocadia sinica".</title>
        <authorList>
            <person name="Oshiki M."/>
            <person name="Shinyako-Hata K."/>
            <person name="Satoh H."/>
            <person name="Okabe S."/>
        </authorList>
    </citation>
    <scope>NUCLEOTIDE SEQUENCE [LARGE SCALE GENOMIC DNA]</scope>
    <source>
        <strain evidence="2">JPN1</strain>
    </source>
</reference>
<comment type="caution">
    <text evidence="1">The sequence shown here is derived from an EMBL/GenBank/DDBJ whole genome shotgun (WGS) entry which is preliminary data.</text>
</comment>
<gene>
    <name evidence="1" type="ORF">BROSI_A1080</name>
</gene>
<dbReference type="InterPro" id="IPR010620">
    <property type="entry name" value="SBBP_repeat"/>
</dbReference>
<organism evidence="1 2">
    <name type="scientific">Candidatus Brocadia sinica JPN1</name>
    <dbReference type="NCBI Taxonomy" id="1197129"/>
    <lineage>
        <taxon>Bacteria</taxon>
        <taxon>Pseudomonadati</taxon>
        <taxon>Planctomycetota</taxon>
        <taxon>Candidatus Brocadiia</taxon>
        <taxon>Candidatus Brocadiales</taxon>
        <taxon>Candidatus Brocadiaceae</taxon>
        <taxon>Candidatus Brocadia</taxon>
    </lineage>
</organism>
<dbReference type="PANTHER" id="PTHR35580:SF1">
    <property type="entry name" value="PHYTASE-LIKE DOMAIN-CONTAINING PROTEIN"/>
    <property type="match status" value="1"/>
</dbReference>
<dbReference type="Proteomes" id="UP000032309">
    <property type="component" value="Unassembled WGS sequence"/>
</dbReference>
<accession>A0ABQ0JV27</accession>
<evidence type="ECO:0000313" key="2">
    <source>
        <dbReference type="Proteomes" id="UP000032309"/>
    </source>
</evidence>
<keyword evidence="2" id="KW-1185">Reference proteome</keyword>
<dbReference type="InterPro" id="IPR052918">
    <property type="entry name" value="Motility_Chemotaxis_Reg"/>
</dbReference>
<dbReference type="Pfam" id="PF06739">
    <property type="entry name" value="SBBP"/>
    <property type="match status" value="1"/>
</dbReference>
<evidence type="ECO:0000313" key="1">
    <source>
        <dbReference type="EMBL" id="GAN32565.1"/>
    </source>
</evidence>
<name>A0ABQ0JV27_9BACT</name>
<dbReference type="PANTHER" id="PTHR35580">
    <property type="entry name" value="CELL SURFACE GLYCOPROTEIN (S-LAYER PROTEIN)-LIKE PROTEIN"/>
    <property type="match status" value="1"/>
</dbReference>
<sequence length="63" mass="6495">MDGSGNAYVAGYTNSTNFPTVSPYDGSFNGIDDVFVTKLDASGSGLVYSTYLGGSSYDYGVTA</sequence>